<gene>
    <name evidence="1" type="ORF">HK413_06720</name>
</gene>
<keyword evidence="2" id="KW-1185">Reference proteome</keyword>
<dbReference type="EMBL" id="JABFCR010000024">
    <property type="protein sequence ID" value="NNU33916.1"/>
    <property type="molecule type" value="Genomic_DNA"/>
</dbReference>
<comment type="caution">
    <text evidence="1">The sequence shown here is derived from an EMBL/GenBank/DDBJ whole genome shotgun (WGS) entry which is preliminary data.</text>
</comment>
<name>A0ABX1W5Q3_9SPHI</name>
<sequence length="144" mass="15595">MLITHIQKNSEFNANELEIGGDVLPQSHFGPKHLLKDKKPFAIVLGCEVDNVNNRGFDVSSEFLNKGAAIVITNFTKISGDEAAKIVMRLVELLKTDSGRGIQLGSVILKLKQQLLAEGIMSSLSLIAYGDADWIISAEAVSKS</sequence>
<organism evidence="1 2">
    <name type="scientific">Mucilaginibacter humi</name>
    <dbReference type="NCBI Taxonomy" id="2732510"/>
    <lineage>
        <taxon>Bacteria</taxon>
        <taxon>Pseudomonadati</taxon>
        <taxon>Bacteroidota</taxon>
        <taxon>Sphingobacteriia</taxon>
        <taxon>Sphingobacteriales</taxon>
        <taxon>Sphingobacteriaceae</taxon>
        <taxon>Mucilaginibacter</taxon>
    </lineage>
</organism>
<reference evidence="1 2" key="1">
    <citation type="submission" date="2020-05" db="EMBL/GenBank/DDBJ databases">
        <authorList>
            <person name="Khan S.A."/>
            <person name="Jeon C.O."/>
            <person name="Chun B.H."/>
        </authorList>
    </citation>
    <scope>NUCLEOTIDE SEQUENCE [LARGE SCALE GENOMIC DNA]</scope>
    <source>
        <strain evidence="1 2">S1162</strain>
    </source>
</reference>
<evidence type="ECO:0000313" key="2">
    <source>
        <dbReference type="Proteomes" id="UP000566071"/>
    </source>
</evidence>
<evidence type="ECO:0000313" key="1">
    <source>
        <dbReference type="EMBL" id="NNU33916.1"/>
    </source>
</evidence>
<accession>A0ABX1W5Q3</accession>
<dbReference type="Proteomes" id="UP000566071">
    <property type="component" value="Unassembled WGS sequence"/>
</dbReference>
<proteinExistence type="predicted"/>
<protein>
    <submittedName>
        <fullName evidence="1">Uncharacterized protein</fullName>
    </submittedName>
</protein>
<dbReference type="RefSeq" id="WP_175269598.1">
    <property type="nucleotide sequence ID" value="NZ_JABFCR010000024.1"/>
</dbReference>